<evidence type="ECO:0008006" key="3">
    <source>
        <dbReference type="Google" id="ProtNLM"/>
    </source>
</evidence>
<evidence type="ECO:0000313" key="2">
    <source>
        <dbReference type="Proteomes" id="UP001202328"/>
    </source>
</evidence>
<dbReference type="AlphaFoldDB" id="A0AAD4T1T4"/>
<dbReference type="EMBL" id="JAJJMB010006235">
    <property type="protein sequence ID" value="KAI3935592.1"/>
    <property type="molecule type" value="Genomic_DNA"/>
</dbReference>
<sequence>MRFDLSGPVHLTSVDWQSGDHRRTIAASLVQGVYVLEHDREHNIQGDEALAPLWWKSFNFQLYRPLVDNKDSSIFGAIYEFKPIAFNYYQAGIIPQYVVAFRGTITKKHCFLQDAWLDLNVSMIHEVHKSSRFRIAMETVQNMVSIAGVSNIWLAGHSLGSSIAMLAGKNMANSGSFLESYLFNNPFITVPIERIIKGNKQRNKIHCVSSFLKAGFTVAVKGSQNDTFTGLSAWTPNICVNPADGICSKFIRYFERREDMESLGFRGIERLAAQTSVIELLKSAFGRESQVIHLIPSAHLTINHSPSQTFMQAHGIHQWFRAGLDLQSKVYHY</sequence>
<name>A0AAD4T1T4_9MAGN</name>
<reference evidence="1" key="1">
    <citation type="submission" date="2022-04" db="EMBL/GenBank/DDBJ databases">
        <title>A functionally conserved STORR gene fusion in Papaver species that diverged 16.8 million years ago.</title>
        <authorList>
            <person name="Catania T."/>
        </authorList>
    </citation>
    <scope>NUCLEOTIDE SEQUENCE</scope>
    <source>
        <strain evidence="1">S-188037</strain>
    </source>
</reference>
<dbReference type="PANTHER" id="PTHR31479:SF2">
    <property type="entry name" value="ALPHA_BETA-HYDROLASES SUPERFAMILY PROTEIN"/>
    <property type="match status" value="1"/>
</dbReference>
<keyword evidence="2" id="KW-1185">Reference proteome</keyword>
<comment type="caution">
    <text evidence="1">The sequence shown here is derived from an EMBL/GenBank/DDBJ whole genome shotgun (WGS) entry which is preliminary data.</text>
</comment>
<gene>
    <name evidence="1" type="ORF">MKW98_002034</name>
</gene>
<dbReference type="SUPFAM" id="SSF53474">
    <property type="entry name" value="alpha/beta-Hydrolases"/>
    <property type="match status" value="1"/>
</dbReference>
<protein>
    <recommendedName>
        <fullName evidence="3">Fungal lipase-like domain-containing protein</fullName>
    </recommendedName>
</protein>
<organism evidence="1 2">
    <name type="scientific">Papaver atlanticum</name>
    <dbReference type="NCBI Taxonomy" id="357466"/>
    <lineage>
        <taxon>Eukaryota</taxon>
        <taxon>Viridiplantae</taxon>
        <taxon>Streptophyta</taxon>
        <taxon>Embryophyta</taxon>
        <taxon>Tracheophyta</taxon>
        <taxon>Spermatophyta</taxon>
        <taxon>Magnoliopsida</taxon>
        <taxon>Ranunculales</taxon>
        <taxon>Papaveraceae</taxon>
        <taxon>Papaveroideae</taxon>
        <taxon>Papaver</taxon>
    </lineage>
</organism>
<dbReference type="Proteomes" id="UP001202328">
    <property type="component" value="Unassembled WGS sequence"/>
</dbReference>
<dbReference type="PANTHER" id="PTHR31479">
    <property type="entry name" value="ALPHA/BETA-HYDROLASES SUPERFAMILY PROTEIN"/>
    <property type="match status" value="1"/>
</dbReference>
<accession>A0AAD4T1T4</accession>
<dbReference type="InterPro" id="IPR029058">
    <property type="entry name" value="AB_hydrolase_fold"/>
</dbReference>
<evidence type="ECO:0000313" key="1">
    <source>
        <dbReference type="EMBL" id="KAI3935592.1"/>
    </source>
</evidence>
<dbReference type="Gene3D" id="3.40.50.1820">
    <property type="entry name" value="alpha/beta hydrolase"/>
    <property type="match status" value="1"/>
</dbReference>
<proteinExistence type="predicted"/>